<feature type="compositionally biased region" description="Polar residues" evidence="1">
    <location>
        <begin position="272"/>
        <end position="291"/>
    </location>
</feature>
<feature type="non-terminal residue" evidence="2">
    <location>
        <position position="1"/>
    </location>
</feature>
<dbReference type="Pfam" id="PF10344">
    <property type="entry name" value="Hobbit"/>
    <property type="match status" value="2"/>
</dbReference>
<reference evidence="2 3" key="1">
    <citation type="submission" date="2019-07" db="EMBL/GenBank/DDBJ databases">
        <authorList>
            <person name="Jastrzebski P J."/>
            <person name="Paukszto L."/>
            <person name="Jastrzebski P J."/>
        </authorList>
    </citation>
    <scope>NUCLEOTIDE SEQUENCE [LARGE SCALE GENOMIC DNA]</scope>
    <source>
        <strain evidence="2 3">WMS-il1</strain>
    </source>
</reference>
<dbReference type="EMBL" id="CABIJS010000688">
    <property type="protein sequence ID" value="VUZ55159.1"/>
    <property type="molecule type" value="Genomic_DNA"/>
</dbReference>
<dbReference type="Proteomes" id="UP000321570">
    <property type="component" value="Unassembled WGS sequence"/>
</dbReference>
<feature type="compositionally biased region" description="Polar residues" evidence="1">
    <location>
        <begin position="795"/>
        <end position="809"/>
    </location>
</feature>
<feature type="region of interest" description="Disordered" evidence="1">
    <location>
        <begin position="772"/>
        <end position="810"/>
    </location>
</feature>
<feature type="compositionally biased region" description="Low complexity" evidence="1">
    <location>
        <begin position="1041"/>
        <end position="1052"/>
    </location>
</feature>
<accession>A0A564Z758</accession>
<feature type="region of interest" description="Disordered" evidence="1">
    <location>
        <begin position="272"/>
        <end position="299"/>
    </location>
</feature>
<protein>
    <recommendedName>
        <fullName evidence="4">FMP27 C-terminal domain-containing protein</fullName>
    </recommendedName>
</protein>
<gene>
    <name evidence="2" type="ORF">WMSIL1_LOCUS13039</name>
</gene>
<feature type="compositionally biased region" description="Low complexity" evidence="1">
    <location>
        <begin position="780"/>
        <end position="794"/>
    </location>
</feature>
<organism evidence="2 3">
    <name type="scientific">Hymenolepis diminuta</name>
    <name type="common">Rat tapeworm</name>
    <dbReference type="NCBI Taxonomy" id="6216"/>
    <lineage>
        <taxon>Eukaryota</taxon>
        <taxon>Metazoa</taxon>
        <taxon>Spiralia</taxon>
        <taxon>Lophotrochozoa</taxon>
        <taxon>Platyhelminthes</taxon>
        <taxon>Cestoda</taxon>
        <taxon>Eucestoda</taxon>
        <taxon>Cyclophyllidea</taxon>
        <taxon>Hymenolepididae</taxon>
        <taxon>Hymenolepis</taxon>
    </lineage>
</organism>
<sequence>RKPLFGQLVQSLELSLRVPWLEVTYWVSYTKRLGIHACSGPLDLKCVFSVHVEGEWEARTSTNAVVFVLPPRNSSRRISPQWSLRIVDARLLNGKAWLLHQPDRTALHLISEAESNTSEQEGTPISFPPNSELVIFSSIRFKRELRNTFELPQQLVKVRIPGLENFNDGENECGNAEVDETKSSVHEESSSASLERRHTAKFQLSHEDLVPIHHVTVENPKMRWNETNRNLVYSMMNMYKHAQTLKKNLSAQALKAISLDIATTSTISMPNELTQNAGDGASTSSQGQNAGPSKASAGVDAVTITEEDDGKISENSSASSLGNTASFPEVPMLDRLVKEAETAKFYAYCEEEPKQPDVLDQLQGLSLCTSTPVLSRQWHIELINCQVMLKPVEGSGGYVIVSAAKARLDSVDHPPVWRDAHLLSKSSLIGNMECMQYYATVGGLDSKTPDQWLCAADVRDWLRLGTEFGQDALSGRPEVVGSGHAVGGVVSGASPSNSSSPDGTIQLQRMVSRCACQFVYVTYAPMDPNSLPPGQFVPPLPPTDNNSKILQSQEGANTFTLLHRTLDLCTNSLQYSMVFDIVSNLLLYVEPQQKERFERNRVSLSLLGERELRQAILRDQETLRGMVNAIRVQERELWAILRQFDQNLRAAGTSATTLGSNVVTDPLIFPQPSTLRASLSAYIDSINSPQMSPAMAAQAEQILAFEEKISQMKVSIVEKNALLSQSIAHFQKVHVQSQRLQNGTQSFSLVNPSVDATNLAGSMRLQRDQIPTVPSEDGLSSQSPTSSSNFTVSQPLNSAPSLSAGTPSHFTPPAIAVNGATIDSQSTDATTAATEIEAEVVRRDEVCFEHARWRMTEADGQIGLADVELRGFLYARTHKRDDSGSHLFQLGSMRVRSLAPNSFYKEVLLPDCNSSYHHTGGPMIRLACTERPPVGGISVIEVMEVSVAPLVLQVSKSFYNLLMPYFFSDRGSEYAAASTSAYHAENLEPGSADLAASSEDLVLEAAEARAKKRNRYAGKFISRLDPKSWSGRLRSGVNRSQQQQQQTQQQQQPRFKTVVEESPVEEIASEANLVVEPDLGGSFGSSHDPTLSLVPLDVMRERARRNHVFLYIKIPGFPIRLSYKGDKQKNLADVTNFELNIPMLEYHNRLWTWLDFVLEVKMRIRRQLIKEVIKQKLRPRRAISWHTSAHSSSDRVAAAAAPEVDDDTASSSIVDGGRLNINNSNNSNSTAAIVNAVLPSPPLSTSSSSATSAAAAAEVSRREQEVLELILGRHAAEHPPQPGGRKKFRVFR</sequence>
<name>A0A564Z758_HYMDI</name>
<feature type="region of interest" description="Disordered" evidence="1">
    <location>
        <begin position="1027"/>
        <end position="1055"/>
    </location>
</feature>
<feature type="region of interest" description="Disordered" evidence="1">
    <location>
        <begin position="1273"/>
        <end position="1292"/>
    </location>
</feature>
<evidence type="ECO:0008006" key="4">
    <source>
        <dbReference type="Google" id="ProtNLM"/>
    </source>
</evidence>
<keyword evidence="3" id="KW-1185">Reference proteome</keyword>
<evidence type="ECO:0000313" key="2">
    <source>
        <dbReference type="EMBL" id="VUZ55159.1"/>
    </source>
</evidence>
<evidence type="ECO:0000256" key="1">
    <source>
        <dbReference type="SAM" id="MobiDB-lite"/>
    </source>
</evidence>
<feature type="region of interest" description="Disordered" evidence="1">
    <location>
        <begin position="168"/>
        <end position="194"/>
    </location>
</feature>
<proteinExistence type="predicted"/>
<evidence type="ECO:0000313" key="3">
    <source>
        <dbReference type="Proteomes" id="UP000321570"/>
    </source>
</evidence>
<dbReference type="PANTHER" id="PTHR15678">
    <property type="entry name" value="ANTIGEN MLAA-22-RELATED"/>
    <property type="match status" value="1"/>
</dbReference>
<dbReference type="PANTHER" id="PTHR15678:SF6">
    <property type="entry name" value="BRIDGE-LIKE LIPID TRANSFER PROTEIN FAMILY MEMBER 2"/>
    <property type="match status" value="1"/>
</dbReference>
<feature type="compositionally biased region" description="Basic and acidic residues" evidence="1">
    <location>
        <begin position="179"/>
        <end position="194"/>
    </location>
</feature>
<dbReference type="InterPro" id="IPR045167">
    <property type="entry name" value="Hobbit"/>
</dbReference>